<protein>
    <recommendedName>
        <fullName evidence="3">Tick transposon</fullName>
    </recommendedName>
</protein>
<evidence type="ECO:0000313" key="2">
    <source>
        <dbReference type="Proteomes" id="UP000821866"/>
    </source>
</evidence>
<evidence type="ECO:0000313" key="1">
    <source>
        <dbReference type="EMBL" id="KAH8019988.1"/>
    </source>
</evidence>
<accession>A0A9J6DCV1</accession>
<organism evidence="1 2">
    <name type="scientific">Rhipicephalus microplus</name>
    <name type="common">Cattle tick</name>
    <name type="synonym">Boophilus microplus</name>
    <dbReference type="NCBI Taxonomy" id="6941"/>
    <lineage>
        <taxon>Eukaryota</taxon>
        <taxon>Metazoa</taxon>
        <taxon>Ecdysozoa</taxon>
        <taxon>Arthropoda</taxon>
        <taxon>Chelicerata</taxon>
        <taxon>Arachnida</taxon>
        <taxon>Acari</taxon>
        <taxon>Parasitiformes</taxon>
        <taxon>Ixodida</taxon>
        <taxon>Ixodoidea</taxon>
        <taxon>Ixodidae</taxon>
        <taxon>Rhipicephalinae</taxon>
        <taxon>Rhipicephalus</taxon>
        <taxon>Boophilus</taxon>
    </lineage>
</organism>
<sequence>MTIYGQHTRTIGVVYIFDNSLGNSLLFEALAGALRTLERQRTIDSDHRDVMCRVCECADETIERIVVECKEIEPQRRGDNPLHVALGFEDERRDINKGAVECAKRRLERWGMLSLQRTMIVIAREQNDDTETRRTRKTRALTSN</sequence>
<dbReference type="Proteomes" id="UP000821866">
    <property type="component" value="Chromosome 8"/>
</dbReference>
<reference evidence="1" key="2">
    <citation type="submission" date="2021-09" db="EMBL/GenBank/DDBJ databases">
        <authorList>
            <person name="Jia N."/>
            <person name="Wang J."/>
            <person name="Shi W."/>
            <person name="Du L."/>
            <person name="Sun Y."/>
            <person name="Zhan W."/>
            <person name="Jiang J."/>
            <person name="Wang Q."/>
            <person name="Zhang B."/>
            <person name="Ji P."/>
            <person name="Sakyi L.B."/>
            <person name="Cui X."/>
            <person name="Yuan T."/>
            <person name="Jiang B."/>
            <person name="Yang W."/>
            <person name="Lam T.T.-Y."/>
            <person name="Chang Q."/>
            <person name="Ding S."/>
            <person name="Wang X."/>
            <person name="Zhu J."/>
            <person name="Ruan X."/>
            <person name="Zhao L."/>
            <person name="Wei J."/>
            <person name="Que T."/>
            <person name="Du C."/>
            <person name="Cheng J."/>
            <person name="Dai P."/>
            <person name="Han X."/>
            <person name="Huang E."/>
            <person name="Gao Y."/>
            <person name="Liu J."/>
            <person name="Shao H."/>
            <person name="Ye R."/>
            <person name="Li L."/>
            <person name="Wei W."/>
            <person name="Wang X."/>
            <person name="Wang C."/>
            <person name="Huo Q."/>
            <person name="Li W."/>
            <person name="Guo W."/>
            <person name="Chen H."/>
            <person name="Chen S."/>
            <person name="Zhou L."/>
            <person name="Zhou L."/>
            <person name="Ni X."/>
            <person name="Tian J."/>
            <person name="Zhou Y."/>
            <person name="Sheng Y."/>
            <person name="Liu T."/>
            <person name="Pan Y."/>
            <person name="Xia L."/>
            <person name="Li J."/>
            <person name="Zhao F."/>
            <person name="Cao W."/>
        </authorList>
    </citation>
    <scope>NUCLEOTIDE SEQUENCE</scope>
    <source>
        <strain evidence="1">Rmic-2018</strain>
        <tissue evidence="1">Larvae</tissue>
    </source>
</reference>
<keyword evidence="2" id="KW-1185">Reference proteome</keyword>
<gene>
    <name evidence="1" type="ORF">HPB51_023804</name>
</gene>
<dbReference type="AlphaFoldDB" id="A0A9J6DCV1"/>
<dbReference type="EMBL" id="JABSTU010000010">
    <property type="protein sequence ID" value="KAH8019988.1"/>
    <property type="molecule type" value="Genomic_DNA"/>
</dbReference>
<comment type="caution">
    <text evidence="1">The sequence shown here is derived from an EMBL/GenBank/DDBJ whole genome shotgun (WGS) entry which is preliminary data.</text>
</comment>
<evidence type="ECO:0008006" key="3">
    <source>
        <dbReference type="Google" id="ProtNLM"/>
    </source>
</evidence>
<reference evidence="1" key="1">
    <citation type="journal article" date="2020" name="Cell">
        <title>Large-Scale Comparative Analyses of Tick Genomes Elucidate Their Genetic Diversity and Vector Capacities.</title>
        <authorList>
            <consortium name="Tick Genome and Microbiome Consortium (TIGMIC)"/>
            <person name="Jia N."/>
            <person name="Wang J."/>
            <person name="Shi W."/>
            <person name="Du L."/>
            <person name="Sun Y."/>
            <person name="Zhan W."/>
            <person name="Jiang J.F."/>
            <person name="Wang Q."/>
            <person name="Zhang B."/>
            <person name="Ji P."/>
            <person name="Bell-Sakyi L."/>
            <person name="Cui X.M."/>
            <person name="Yuan T.T."/>
            <person name="Jiang B.G."/>
            <person name="Yang W.F."/>
            <person name="Lam T.T."/>
            <person name="Chang Q.C."/>
            <person name="Ding S.J."/>
            <person name="Wang X.J."/>
            <person name="Zhu J.G."/>
            <person name="Ruan X.D."/>
            <person name="Zhao L."/>
            <person name="Wei J.T."/>
            <person name="Ye R.Z."/>
            <person name="Que T.C."/>
            <person name="Du C.H."/>
            <person name="Zhou Y.H."/>
            <person name="Cheng J.X."/>
            <person name="Dai P.F."/>
            <person name="Guo W.B."/>
            <person name="Han X.H."/>
            <person name="Huang E.J."/>
            <person name="Li L.F."/>
            <person name="Wei W."/>
            <person name="Gao Y.C."/>
            <person name="Liu J.Z."/>
            <person name="Shao H.Z."/>
            <person name="Wang X."/>
            <person name="Wang C.C."/>
            <person name="Yang T.C."/>
            <person name="Huo Q.B."/>
            <person name="Li W."/>
            <person name="Chen H.Y."/>
            <person name="Chen S.E."/>
            <person name="Zhou L.G."/>
            <person name="Ni X.B."/>
            <person name="Tian J.H."/>
            <person name="Sheng Y."/>
            <person name="Liu T."/>
            <person name="Pan Y.S."/>
            <person name="Xia L.Y."/>
            <person name="Li J."/>
            <person name="Zhao F."/>
            <person name="Cao W.C."/>
        </authorList>
    </citation>
    <scope>NUCLEOTIDE SEQUENCE</scope>
    <source>
        <strain evidence="1">Rmic-2018</strain>
    </source>
</reference>
<name>A0A9J6DCV1_RHIMP</name>
<proteinExistence type="predicted"/>